<dbReference type="Gene3D" id="3.90.340.10">
    <property type="entry name" value="Nitric Oxide Synthase, Chain A, domain 1"/>
    <property type="match status" value="1"/>
</dbReference>
<evidence type="ECO:0000256" key="1">
    <source>
        <dbReference type="ARBA" id="ARBA00001917"/>
    </source>
</evidence>
<keyword evidence="11" id="KW-0274">FAD</keyword>
<dbReference type="Ensembl" id="ENSPKIT00000028604.1">
    <property type="protein sequence ID" value="ENSPKIP00000004618.1"/>
    <property type="gene ID" value="ENSPKIG00000021630.1"/>
</dbReference>
<evidence type="ECO:0000256" key="16">
    <source>
        <dbReference type="ARBA" id="ARBA00029794"/>
    </source>
</evidence>
<dbReference type="Gene3D" id="3.90.1230.10">
    <property type="entry name" value="Nitric Oxide Synthase, Chain A, domain 3"/>
    <property type="match status" value="1"/>
</dbReference>
<evidence type="ECO:0000256" key="5">
    <source>
        <dbReference type="ARBA" id="ARBA00006267"/>
    </source>
</evidence>
<dbReference type="PANTHER" id="PTHR43410">
    <property type="entry name" value="NITRIC OXIDE SYNTHASE OXYGENASE"/>
    <property type="match status" value="1"/>
</dbReference>
<evidence type="ECO:0000256" key="21">
    <source>
        <dbReference type="ARBA" id="ARBA00049814"/>
    </source>
</evidence>
<keyword evidence="25" id="KW-1185">Reference proteome</keyword>
<name>A0A3B3QEQ5_9TELE</name>
<dbReference type="PROSITE" id="PS60001">
    <property type="entry name" value="NOS"/>
    <property type="match status" value="1"/>
</dbReference>
<evidence type="ECO:0000256" key="3">
    <source>
        <dbReference type="ARBA" id="ARBA00001970"/>
    </source>
</evidence>
<dbReference type="GO" id="GO:0004517">
    <property type="term" value="F:nitric-oxide synthase activity"/>
    <property type="evidence" value="ECO:0007669"/>
    <property type="project" value="UniProtKB-EC"/>
</dbReference>
<dbReference type="InterPro" id="IPR004030">
    <property type="entry name" value="NOS_N"/>
</dbReference>
<evidence type="ECO:0000256" key="6">
    <source>
        <dbReference type="ARBA" id="ARBA00012989"/>
    </source>
</evidence>
<evidence type="ECO:0000256" key="10">
    <source>
        <dbReference type="ARBA" id="ARBA00022723"/>
    </source>
</evidence>
<dbReference type="GeneTree" id="ENSGT00940000161389"/>
<keyword evidence="10" id="KW-0479">Metal-binding</keyword>
<dbReference type="GO" id="GO:0005516">
    <property type="term" value="F:calmodulin binding"/>
    <property type="evidence" value="ECO:0007669"/>
    <property type="project" value="UniProtKB-KW"/>
</dbReference>
<keyword evidence="7" id="KW-0349">Heme</keyword>
<reference evidence="24" key="1">
    <citation type="submission" date="2025-08" db="UniProtKB">
        <authorList>
            <consortium name="Ensembl"/>
        </authorList>
    </citation>
    <scope>IDENTIFICATION</scope>
</reference>
<dbReference type="PRINTS" id="PR00369">
    <property type="entry name" value="FLAVODOXIN"/>
</dbReference>
<dbReference type="PROSITE" id="PS50902">
    <property type="entry name" value="FLAVODOXIN_LIKE"/>
    <property type="match status" value="1"/>
</dbReference>
<protein>
    <recommendedName>
        <fullName evidence="19">Nitric oxide synthase 3</fullName>
        <ecNumber evidence="6">1.14.13.39</ecNumber>
    </recommendedName>
    <alternativeName>
        <fullName evidence="16">Constitutive NOS</fullName>
    </alternativeName>
    <alternativeName>
        <fullName evidence="22">EC-NOS</fullName>
    </alternativeName>
    <alternativeName>
        <fullName evidence="20">NOS type III</fullName>
    </alternativeName>
    <alternativeName>
        <fullName evidence="21">Nitric oxide synthase, endothelial</fullName>
    </alternativeName>
</protein>
<dbReference type="InterPro" id="IPR050607">
    <property type="entry name" value="NOS"/>
</dbReference>
<comment type="cofactor">
    <cofactor evidence="2">
        <name>(6R)-L-erythro-5,6,7,8-tetrahydrobiopterin</name>
        <dbReference type="ChEBI" id="CHEBI:59560"/>
    </cofactor>
</comment>
<evidence type="ECO:0000256" key="15">
    <source>
        <dbReference type="ARBA" id="ARBA00023004"/>
    </source>
</evidence>
<comment type="cofactor">
    <cofactor evidence="3">
        <name>heme b</name>
        <dbReference type="ChEBI" id="CHEBI:60344"/>
    </cofactor>
</comment>
<dbReference type="STRING" id="1676925.ENSPKIP00000004618"/>
<evidence type="ECO:0000256" key="2">
    <source>
        <dbReference type="ARBA" id="ARBA00001950"/>
    </source>
</evidence>
<dbReference type="InterPro" id="IPR044943">
    <property type="entry name" value="NOS_dom_1"/>
</dbReference>
<dbReference type="GO" id="GO:0046872">
    <property type="term" value="F:metal ion binding"/>
    <property type="evidence" value="ECO:0007669"/>
    <property type="project" value="UniProtKB-KW"/>
</dbReference>
<organism evidence="24 25">
    <name type="scientific">Paramormyrops kingsleyae</name>
    <dbReference type="NCBI Taxonomy" id="1676925"/>
    <lineage>
        <taxon>Eukaryota</taxon>
        <taxon>Metazoa</taxon>
        <taxon>Chordata</taxon>
        <taxon>Craniata</taxon>
        <taxon>Vertebrata</taxon>
        <taxon>Euteleostomi</taxon>
        <taxon>Actinopterygii</taxon>
        <taxon>Neopterygii</taxon>
        <taxon>Teleostei</taxon>
        <taxon>Osteoglossocephala</taxon>
        <taxon>Osteoglossomorpha</taxon>
        <taxon>Osteoglossiformes</taxon>
        <taxon>Mormyridae</taxon>
        <taxon>Paramormyrops</taxon>
    </lineage>
</organism>
<evidence type="ECO:0000256" key="7">
    <source>
        <dbReference type="ARBA" id="ARBA00022617"/>
    </source>
</evidence>
<dbReference type="InterPro" id="IPR036119">
    <property type="entry name" value="NOS_N_sf"/>
</dbReference>
<dbReference type="InterPro" id="IPR008254">
    <property type="entry name" value="Flavodoxin/NO_synth"/>
</dbReference>
<dbReference type="GO" id="GO:0006809">
    <property type="term" value="P:nitric oxide biosynthetic process"/>
    <property type="evidence" value="ECO:0007669"/>
    <property type="project" value="InterPro"/>
</dbReference>
<dbReference type="Proteomes" id="UP000261540">
    <property type="component" value="Unplaced"/>
</dbReference>
<evidence type="ECO:0000256" key="18">
    <source>
        <dbReference type="ARBA" id="ARBA00049679"/>
    </source>
</evidence>
<dbReference type="SUPFAM" id="SSF56512">
    <property type="entry name" value="Nitric oxide (NO) synthase oxygenase domain"/>
    <property type="match status" value="1"/>
</dbReference>
<dbReference type="Pfam" id="PF02898">
    <property type="entry name" value="NO_synthase"/>
    <property type="match status" value="1"/>
</dbReference>
<dbReference type="FunFam" id="3.90.440.10:FF:000001">
    <property type="entry name" value="Endothelial nitric oxide synthase"/>
    <property type="match status" value="1"/>
</dbReference>
<comment type="catalytic activity">
    <reaction evidence="17">
        <text>2 L-arginine + 3 NADPH + 4 O2 + H(+) = 2 L-citrulline + 2 nitric oxide + 3 NADP(+) + 4 H2O</text>
        <dbReference type="Rhea" id="RHEA:19897"/>
        <dbReference type="ChEBI" id="CHEBI:15377"/>
        <dbReference type="ChEBI" id="CHEBI:15378"/>
        <dbReference type="ChEBI" id="CHEBI:15379"/>
        <dbReference type="ChEBI" id="CHEBI:16480"/>
        <dbReference type="ChEBI" id="CHEBI:32682"/>
        <dbReference type="ChEBI" id="CHEBI:57743"/>
        <dbReference type="ChEBI" id="CHEBI:57783"/>
        <dbReference type="ChEBI" id="CHEBI:58349"/>
        <dbReference type="EC" id="1.14.13.39"/>
    </reaction>
    <physiologicalReaction direction="left-to-right" evidence="17">
        <dbReference type="Rhea" id="RHEA:19898"/>
    </physiologicalReaction>
</comment>
<evidence type="ECO:0000256" key="12">
    <source>
        <dbReference type="ARBA" id="ARBA00022857"/>
    </source>
</evidence>
<accession>A0A3B3QEQ5</accession>
<evidence type="ECO:0000256" key="11">
    <source>
        <dbReference type="ARBA" id="ARBA00022827"/>
    </source>
</evidence>
<keyword evidence="13" id="KW-0112">Calmodulin-binding</keyword>
<evidence type="ECO:0000256" key="9">
    <source>
        <dbReference type="ARBA" id="ARBA00022643"/>
    </source>
</evidence>
<evidence type="ECO:0000313" key="24">
    <source>
        <dbReference type="Ensembl" id="ENSPKIP00000004618.1"/>
    </source>
</evidence>
<dbReference type="Gene3D" id="3.40.50.360">
    <property type="match status" value="1"/>
</dbReference>
<dbReference type="CDD" id="cd00795">
    <property type="entry name" value="NOS_oxygenase_euk"/>
    <property type="match status" value="1"/>
</dbReference>
<reference evidence="24" key="2">
    <citation type="submission" date="2025-09" db="UniProtKB">
        <authorList>
            <consortium name="Ensembl"/>
        </authorList>
    </citation>
    <scope>IDENTIFICATION</scope>
</reference>
<dbReference type="GO" id="GO:0010181">
    <property type="term" value="F:FMN binding"/>
    <property type="evidence" value="ECO:0007669"/>
    <property type="project" value="InterPro"/>
</dbReference>
<evidence type="ECO:0000256" key="17">
    <source>
        <dbReference type="ARBA" id="ARBA00047419"/>
    </source>
</evidence>
<dbReference type="PANTHER" id="PTHR43410:SF1">
    <property type="entry name" value="NITRIC OXIDE SYNTHASE"/>
    <property type="match status" value="1"/>
</dbReference>
<proteinExistence type="inferred from homology"/>
<keyword evidence="8" id="KW-0285">Flavoprotein</keyword>
<evidence type="ECO:0000256" key="8">
    <source>
        <dbReference type="ARBA" id="ARBA00022630"/>
    </source>
</evidence>
<dbReference type="InterPro" id="IPR029039">
    <property type="entry name" value="Flavoprotein-like_sf"/>
</dbReference>
<dbReference type="Gene3D" id="3.90.440.10">
    <property type="entry name" value="Nitric Oxide Synthase,Heme Domain,Chain A domain 2"/>
    <property type="match status" value="1"/>
</dbReference>
<evidence type="ECO:0000259" key="23">
    <source>
        <dbReference type="PROSITE" id="PS50902"/>
    </source>
</evidence>
<dbReference type="AlphaFoldDB" id="A0A3B3QEQ5"/>
<dbReference type="SUPFAM" id="SSF52218">
    <property type="entry name" value="Flavoproteins"/>
    <property type="match status" value="1"/>
</dbReference>
<comment type="subunit">
    <text evidence="18">Homodimer. Interacts with NOSIP and NOSTRIN. Interacts with HSP90AB1. Forms a complex with ASL, ASS1 and SLC7A1; the complex regulates cell-autonomous L-arginine synthesis and citrulline recycling while channeling extracellular L-arginine to nitric oxide synthesis pathway.</text>
</comment>
<comment type="cofactor">
    <cofactor evidence="1">
        <name>FMN</name>
        <dbReference type="ChEBI" id="CHEBI:58210"/>
    </cofactor>
</comment>
<dbReference type="InterPro" id="IPR044944">
    <property type="entry name" value="NOS_dom_3"/>
</dbReference>
<evidence type="ECO:0000256" key="13">
    <source>
        <dbReference type="ARBA" id="ARBA00022860"/>
    </source>
</evidence>
<evidence type="ECO:0000256" key="20">
    <source>
        <dbReference type="ARBA" id="ARBA00049791"/>
    </source>
</evidence>
<evidence type="ECO:0000313" key="25">
    <source>
        <dbReference type="Proteomes" id="UP000261540"/>
    </source>
</evidence>
<evidence type="ECO:0000256" key="22">
    <source>
        <dbReference type="ARBA" id="ARBA00049818"/>
    </source>
</evidence>
<dbReference type="InterPro" id="IPR044940">
    <property type="entry name" value="NOS_dom_2"/>
</dbReference>
<keyword evidence="12" id="KW-0521">NADP</keyword>
<keyword evidence="15" id="KW-0408">Iron</keyword>
<keyword evidence="9" id="KW-0288">FMN</keyword>
<dbReference type="InterPro" id="IPR001094">
    <property type="entry name" value="Flavdoxin-like"/>
</dbReference>
<evidence type="ECO:0000256" key="14">
    <source>
        <dbReference type="ARBA" id="ARBA00023002"/>
    </source>
</evidence>
<comment type="similarity">
    <text evidence="5">Belongs to the NOS family.</text>
</comment>
<sequence length="578" mass="64668">MKCRHVISSESSFIWLLPNRSPASSLPSATGPQAKAQKCVGIRNWLTDEFLHDTLHRQAQKGKSCNGEHCVGSIMFPPHLSSKPPELEGSTQRLLEQAMDFINQYYTAIGRAHMDAHFQRLSAVRHEIESTGTYQLHKTELIFGAKQAWRNAARCVGRIQWSKLQMFDARDCSSVNEMFSHICNHMIYATNKGNIRSAITVFPQRTQGAEDFRVWNSQLIRYAGYMQPDGSVVGDPANVELTQICIQMGWTPLGGRFDVLPLILQARGEPPQMFPLPPELVLEVAITHPMLPWFSDLGLRWYGLPAVANMMLEVGGLEFTAVPFNGWYMGTEIGTRNFCDPCRYNLLEEVGRRMGLDVGRTSSLWKDKAAVEINLAVLHSYQQANVTIMDHHAATESFMKHLSNEYHTRGGCPADWVWIVPPISGSLTPVFHQEMLNYALTPAFLYQVDPWKLPGFSITQGVRKKISFRKVAEAVKFSAAMMVKAMGKRVKAQILYASETGRSQSYANILRDIFKRAFNPQVVCMDDYDVVNLAQENLVLVVTSTFGNGDPPENGECSVSLSHACPCTECSVSPSHAC</sequence>
<feature type="domain" description="Flavodoxin-like" evidence="23">
    <location>
        <begin position="492"/>
        <end position="578"/>
    </location>
</feature>
<evidence type="ECO:0000256" key="4">
    <source>
        <dbReference type="ARBA" id="ARBA00001974"/>
    </source>
</evidence>
<comment type="cofactor">
    <cofactor evidence="4">
        <name>FAD</name>
        <dbReference type="ChEBI" id="CHEBI:57692"/>
    </cofactor>
</comment>
<keyword evidence="14" id="KW-0560">Oxidoreductase</keyword>
<dbReference type="Pfam" id="PF00258">
    <property type="entry name" value="Flavodoxin_1"/>
    <property type="match status" value="1"/>
</dbReference>
<evidence type="ECO:0000256" key="19">
    <source>
        <dbReference type="ARBA" id="ARBA00049764"/>
    </source>
</evidence>
<dbReference type="EC" id="1.14.13.39" evidence="6"/>